<feature type="compositionally biased region" description="Acidic residues" evidence="7">
    <location>
        <begin position="1"/>
        <end position="10"/>
    </location>
</feature>
<dbReference type="PIRSF" id="PIRSF016323">
    <property type="entry name" value="tRNA_m1G_mtfrase_met"/>
    <property type="match status" value="1"/>
</dbReference>
<keyword evidence="4" id="KW-0949">S-adenosyl-L-methionine</keyword>
<feature type="region of interest" description="Disordered" evidence="7">
    <location>
        <begin position="46"/>
        <end position="80"/>
    </location>
</feature>
<dbReference type="GO" id="GO:0005634">
    <property type="term" value="C:nucleus"/>
    <property type="evidence" value="ECO:0007669"/>
    <property type="project" value="TreeGrafter"/>
</dbReference>
<reference evidence="9" key="1">
    <citation type="journal article" date="2012" name="Proc. Natl. Acad. Sci. U.S.A.">
        <title>Antigenic diversity is generated by distinct evolutionary mechanisms in African trypanosome species.</title>
        <authorList>
            <person name="Jackson A.P."/>
            <person name="Berry A."/>
            <person name="Aslett M."/>
            <person name="Allison H.C."/>
            <person name="Burton P."/>
            <person name="Vavrova-Anderson J."/>
            <person name="Brown R."/>
            <person name="Browne H."/>
            <person name="Corton N."/>
            <person name="Hauser H."/>
            <person name="Gamble J."/>
            <person name="Gilderthorp R."/>
            <person name="Marcello L."/>
            <person name="McQuillan J."/>
            <person name="Otto T.D."/>
            <person name="Quail M.A."/>
            <person name="Sanders M.J."/>
            <person name="van Tonder A."/>
            <person name="Ginger M.L."/>
            <person name="Field M.C."/>
            <person name="Barry J.D."/>
            <person name="Hertz-Fowler C."/>
            <person name="Berriman M."/>
        </authorList>
    </citation>
    <scope>NUCLEOTIDE SEQUENCE</scope>
    <source>
        <strain evidence="9">IL3000</strain>
    </source>
</reference>
<keyword evidence="3" id="KW-0808">Transferase</keyword>
<accession>G0UP18</accession>
<organism evidence="9">
    <name type="scientific">Trypanosoma congolense (strain IL3000)</name>
    <dbReference type="NCBI Taxonomy" id="1068625"/>
    <lineage>
        <taxon>Eukaryota</taxon>
        <taxon>Discoba</taxon>
        <taxon>Euglenozoa</taxon>
        <taxon>Kinetoplastea</taxon>
        <taxon>Metakinetoplastina</taxon>
        <taxon>Trypanosomatida</taxon>
        <taxon>Trypanosomatidae</taxon>
        <taxon>Trypanosoma</taxon>
        <taxon>Nannomonas</taxon>
    </lineage>
</organism>
<evidence type="ECO:0000313" key="9">
    <source>
        <dbReference type="EMBL" id="CCC91129.1"/>
    </source>
</evidence>
<dbReference type="PANTHER" id="PTHR13563:SF13">
    <property type="entry name" value="TRNA METHYLTRANSFERASE 10 HOMOLOG A"/>
    <property type="match status" value="1"/>
</dbReference>
<dbReference type="EC" id="2.1.1.221" evidence="1"/>
<protein>
    <recommendedName>
        <fullName evidence="1">tRNA (guanine(9)-N(1))-methyltransferase</fullName>
        <ecNumber evidence="1">2.1.1.221</ecNumber>
    </recommendedName>
</protein>
<name>G0UP18_TRYCI</name>
<evidence type="ECO:0000256" key="7">
    <source>
        <dbReference type="SAM" id="MobiDB-lite"/>
    </source>
</evidence>
<gene>
    <name evidence="9" type="ORF">TCIL3000_6_3830</name>
</gene>
<dbReference type="InterPro" id="IPR028564">
    <property type="entry name" value="MT_TRM10-typ"/>
</dbReference>
<dbReference type="AlphaFoldDB" id="G0UP18"/>
<feature type="domain" description="SAM-dependent MTase TRM10-type" evidence="8">
    <location>
        <begin position="83"/>
        <end position="291"/>
    </location>
</feature>
<evidence type="ECO:0000256" key="5">
    <source>
        <dbReference type="ARBA" id="ARBA00048434"/>
    </source>
</evidence>
<keyword evidence="2" id="KW-0489">Methyltransferase</keyword>
<dbReference type="GO" id="GO:0000049">
    <property type="term" value="F:tRNA binding"/>
    <property type="evidence" value="ECO:0007669"/>
    <property type="project" value="TreeGrafter"/>
</dbReference>
<dbReference type="InterPro" id="IPR038459">
    <property type="entry name" value="MT_TRM10-typ_sf"/>
</dbReference>
<evidence type="ECO:0000256" key="3">
    <source>
        <dbReference type="ARBA" id="ARBA00022679"/>
    </source>
</evidence>
<feature type="active site" description="Proton acceptor" evidence="6">
    <location>
        <position position="222"/>
    </location>
</feature>
<dbReference type="InterPro" id="IPR007356">
    <property type="entry name" value="tRNA_m1G_MeTrfase_euk"/>
</dbReference>
<evidence type="ECO:0000256" key="2">
    <source>
        <dbReference type="ARBA" id="ARBA00022603"/>
    </source>
</evidence>
<dbReference type="PANTHER" id="PTHR13563">
    <property type="entry name" value="TRNA (GUANINE-9-) METHYLTRANSFERASE"/>
    <property type="match status" value="1"/>
</dbReference>
<evidence type="ECO:0000259" key="8">
    <source>
        <dbReference type="PROSITE" id="PS51675"/>
    </source>
</evidence>
<dbReference type="CDD" id="cd18089">
    <property type="entry name" value="SPOUT_Trm10-like"/>
    <property type="match status" value="1"/>
</dbReference>
<feature type="region of interest" description="Disordered" evidence="7">
    <location>
        <begin position="301"/>
        <end position="323"/>
    </location>
</feature>
<evidence type="ECO:0000256" key="6">
    <source>
        <dbReference type="PIRSR" id="PIRSR016323-1"/>
    </source>
</evidence>
<dbReference type="GO" id="GO:0002939">
    <property type="term" value="P:tRNA N1-guanine methylation"/>
    <property type="evidence" value="ECO:0007669"/>
    <property type="project" value="TreeGrafter"/>
</dbReference>
<dbReference type="Gene3D" id="3.40.1280.30">
    <property type="match status" value="1"/>
</dbReference>
<dbReference type="VEuPathDB" id="TriTrypDB:TcIL3000_6_3830"/>
<evidence type="ECO:0000256" key="1">
    <source>
        <dbReference type="ARBA" id="ARBA00012797"/>
    </source>
</evidence>
<dbReference type="InterPro" id="IPR016653">
    <property type="entry name" value="TRM10/TRM10A"/>
</dbReference>
<proteinExistence type="predicted"/>
<comment type="catalytic activity">
    <reaction evidence="5">
        <text>guanosine(9) in tRNA + S-adenosyl-L-methionine = N(1)-methylguanosine(9) in tRNA + S-adenosyl-L-homocysteine + H(+)</text>
        <dbReference type="Rhea" id="RHEA:43156"/>
        <dbReference type="Rhea" id="RHEA-COMP:10367"/>
        <dbReference type="Rhea" id="RHEA-COMP:10368"/>
        <dbReference type="ChEBI" id="CHEBI:15378"/>
        <dbReference type="ChEBI" id="CHEBI:57856"/>
        <dbReference type="ChEBI" id="CHEBI:59789"/>
        <dbReference type="ChEBI" id="CHEBI:73542"/>
        <dbReference type="ChEBI" id="CHEBI:74269"/>
        <dbReference type="EC" id="2.1.1.221"/>
    </reaction>
</comment>
<dbReference type="PROSITE" id="PS51675">
    <property type="entry name" value="SAM_MT_TRM10"/>
    <property type="match status" value="1"/>
</dbReference>
<feature type="region of interest" description="Disordered" evidence="7">
    <location>
        <begin position="1"/>
        <end position="26"/>
    </location>
</feature>
<evidence type="ECO:0000256" key="4">
    <source>
        <dbReference type="ARBA" id="ARBA00022691"/>
    </source>
</evidence>
<sequence length="333" mass="38097">MMTTSDELEECSIPTEKPRKTRKREQIWSEEEQAAYWRDKKARARQRKRAAAAERRELQQREWEALSDGEQQRRRTEAAVVHEKRRAADARLHELCQEHLANAKLPVLVFDFSFAWCMNAPDCRSTVAQVKLSYSILRRHAFPMRPVITSIEGNGDRECAHSDILRSLSSFNGFNRYPLPIHDTHWSSLYEQERVVYLTADADTVLERLEEDTVYIVGAFVDRNARKFLSRDSAVRYGVRMARLPIDESIKVGNLCKVLTVNHVVEVLCRYSECGDWKTAFDVLPTRRVVGRRQRRRGSASVDAVTVGEDTQSGAGGGSEEGSIAFCWDGDTN</sequence>
<feature type="compositionally biased region" description="Basic and acidic residues" evidence="7">
    <location>
        <begin position="51"/>
        <end position="80"/>
    </location>
</feature>
<dbReference type="GO" id="GO:0052905">
    <property type="term" value="F:tRNA (guanosine(9)-N1)-methyltransferase activity"/>
    <property type="evidence" value="ECO:0007669"/>
    <property type="project" value="UniProtKB-EC"/>
</dbReference>
<dbReference type="EMBL" id="HE575319">
    <property type="protein sequence ID" value="CCC91129.1"/>
    <property type="molecule type" value="Genomic_DNA"/>
</dbReference>